<organism evidence="1 2">
    <name type="scientific">Racocetra persica</name>
    <dbReference type="NCBI Taxonomy" id="160502"/>
    <lineage>
        <taxon>Eukaryota</taxon>
        <taxon>Fungi</taxon>
        <taxon>Fungi incertae sedis</taxon>
        <taxon>Mucoromycota</taxon>
        <taxon>Glomeromycotina</taxon>
        <taxon>Glomeromycetes</taxon>
        <taxon>Diversisporales</taxon>
        <taxon>Gigasporaceae</taxon>
        <taxon>Racocetra</taxon>
    </lineage>
</organism>
<feature type="non-terminal residue" evidence="1">
    <location>
        <position position="116"/>
    </location>
</feature>
<reference evidence="1" key="1">
    <citation type="submission" date="2021-06" db="EMBL/GenBank/DDBJ databases">
        <authorList>
            <person name="Kallberg Y."/>
            <person name="Tangrot J."/>
            <person name="Rosling A."/>
        </authorList>
    </citation>
    <scope>NUCLEOTIDE SEQUENCE</scope>
    <source>
        <strain evidence="1">MA461A</strain>
    </source>
</reference>
<evidence type="ECO:0000313" key="1">
    <source>
        <dbReference type="EMBL" id="CAG8840277.1"/>
    </source>
</evidence>
<gene>
    <name evidence="1" type="ORF">RPERSI_LOCUS31375</name>
</gene>
<sequence>MLPKRKTPPTPPHIANDDHYKEPSISETKAEKTRRLDRKRKAVTKCLELVSATDRSQSFISTILLTAFTKSTTLKSTSTNSQQREYFRSKQQEYRQILTIVQQNQKQELDKYQHRN</sequence>
<evidence type="ECO:0000313" key="2">
    <source>
        <dbReference type="Proteomes" id="UP000789920"/>
    </source>
</evidence>
<keyword evidence="2" id="KW-1185">Reference proteome</keyword>
<dbReference type="Proteomes" id="UP000789920">
    <property type="component" value="Unassembled WGS sequence"/>
</dbReference>
<dbReference type="EMBL" id="CAJVQC010126246">
    <property type="protein sequence ID" value="CAG8840277.1"/>
    <property type="molecule type" value="Genomic_DNA"/>
</dbReference>
<accession>A0ACA9SHT7</accession>
<proteinExistence type="predicted"/>
<comment type="caution">
    <text evidence="1">The sequence shown here is derived from an EMBL/GenBank/DDBJ whole genome shotgun (WGS) entry which is preliminary data.</text>
</comment>
<protein>
    <submittedName>
        <fullName evidence="1">4693_t:CDS:1</fullName>
    </submittedName>
</protein>
<name>A0ACA9SHT7_9GLOM</name>